<dbReference type="Gene3D" id="1.10.1280.10">
    <property type="entry name" value="Di-copper center containing domain from catechol oxidase"/>
    <property type="match status" value="1"/>
</dbReference>
<comment type="similarity">
    <text evidence="2">Belongs to the tyrosinase family.</text>
</comment>
<evidence type="ECO:0000256" key="3">
    <source>
        <dbReference type="ARBA" id="ARBA00022723"/>
    </source>
</evidence>
<dbReference type="InterPro" id="IPR002227">
    <property type="entry name" value="Tyrosinase_Cu-bd"/>
</dbReference>
<evidence type="ECO:0000256" key="5">
    <source>
        <dbReference type="ARBA" id="ARBA00023008"/>
    </source>
</evidence>
<organism evidence="8 9">
    <name type="scientific">Streptomyces antnestii</name>
    <dbReference type="NCBI Taxonomy" id="2494256"/>
    <lineage>
        <taxon>Bacteria</taxon>
        <taxon>Bacillati</taxon>
        <taxon>Actinomycetota</taxon>
        <taxon>Actinomycetes</taxon>
        <taxon>Kitasatosporales</taxon>
        <taxon>Streptomycetaceae</taxon>
        <taxon>Streptomyces</taxon>
    </lineage>
</organism>
<keyword evidence="4" id="KW-0560">Oxidoreductase</keyword>
<evidence type="ECO:0000256" key="2">
    <source>
        <dbReference type="ARBA" id="ARBA00009928"/>
    </source>
</evidence>
<dbReference type="PANTHER" id="PTHR11474">
    <property type="entry name" value="TYROSINASE FAMILY MEMBER"/>
    <property type="match status" value="1"/>
</dbReference>
<dbReference type="PANTHER" id="PTHR11474:SF126">
    <property type="entry name" value="TYROSINASE-LIKE PROTEIN TYR-1-RELATED"/>
    <property type="match status" value="1"/>
</dbReference>
<evidence type="ECO:0000259" key="6">
    <source>
        <dbReference type="PROSITE" id="PS00497"/>
    </source>
</evidence>
<dbReference type="AlphaFoldDB" id="A0A437PZ43"/>
<reference evidence="8 9" key="1">
    <citation type="submission" date="2019-01" db="EMBL/GenBank/DDBJ databases">
        <title>Genome sequences of Streptomyces and Rhizobium isolates collected from root and soil.</title>
        <authorList>
            <person name="Chhettri S."/>
            <person name="Sevigny J.L."/>
            <person name="Sen A."/>
            <person name="Ennis N."/>
            <person name="Tisa L."/>
        </authorList>
    </citation>
    <scope>NUCLEOTIDE SEQUENCE [LARGE SCALE GENOMIC DNA]</scope>
    <source>
        <strain evidence="8 9">San01</strain>
    </source>
</reference>
<dbReference type="InterPro" id="IPR008922">
    <property type="entry name" value="Di-copper_centre_dom_sf"/>
</dbReference>
<proteinExistence type="inferred from homology"/>
<evidence type="ECO:0000259" key="7">
    <source>
        <dbReference type="PROSITE" id="PS00498"/>
    </source>
</evidence>
<protein>
    <submittedName>
        <fullName evidence="8">Tyrosinase family protein</fullName>
    </submittedName>
</protein>
<comment type="caution">
    <text evidence="8">The sequence shown here is derived from an EMBL/GenBank/DDBJ whole genome shotgun (WGS) entry which is preliminary data.</text>
</comment>
<name>A0A437PZ43_9ACTN</name>
<dbReference type="OrthoDB" id="2874181at2"/>
<gene>
    <name evidence="8" type="ORF">EOT10_10140</name>
</gene>
<dbReference type="SUPFAM" id="SSF48056">
    <property type="entry name" value="Di-copper centre-containing domain"/>
    <property type="match status" value="1"/>
</dbReference>
<feature type="domain" description="Tyrosinase copper-binding" evidence="6">
    <location>
        <begin position="55"/>
        <end position="72"/>
    </location>
</feature>
<keyword evidence="3" id="KW-0479">Metal-binding</keyword>
<evidence type="ECO:0000256" key="4">
    <source>
        <dbReference type="ARBA" id="ARBA00023002"/>
    </source>
</evidence>
<evidence type="ECO:0000313" key="8">
    <source>
        <dbReference type="EMBL" id="RVU27508.1"/>
    </source>
</evidence>
<dbReference type="GO" id="GO:0016491">
    <property type="term" value="F:oxidoreductase activity"/>
    <property type="evidence" value="ECO:0007669"/>
    <property type="project" value="UniProtKB-KW"/>
</dbReference>
<keyword evidence="9" id="KW-1185">Reference proteome</keyword>
<dbReference type="PROSITE" id="PS00498">
    <property type="entry name" value="TYROSINASE_2"/>
    <property type="match status" value="1"/>
</dbReference>
<keyword evidence="5" id="KW-0186">Copper</keyword>
<evidence type="ECO:0000256" key="1">
    <source>
        <dbReference type="ARBA" id="ARBA00001973"/>
    </source>
</evidence>
<dbReference type="PROSITE" id="PS00497">
    <property type="entry name" value="TYROSINASE_1"/>
    <property type="match status" value="1"/>
</dbReference>
<dbReference type="EMBL" id="RZYA01000003">
    <property type="protein sequence ID" value="RVU27508.1"/>
    <property type="molecule type" value="Genomic_DNA"/>
</dbReference>
<dbReference type="Pfam" id="PF00264">
    <property type="entry name" value="Tyrosinase"/>
    <property type="match status" value="1"/>
</dbReference>
<comment type="cofactor">
    <cofactor evidence="1">
        <name>Cu(2+)</name>
        <dbReference type="ChEBI" id="CHEBI:29036"/>
    </cofactor>
</comment>
<dbReference type="GO" id="GO:0046872">
    <property type="term" value="F:metal ion binding"/>
    <property type="evidence" value="ECO:0007669"/>
    <property type="project" value="UniProtKB-KW"/>
</dbReference>
<dbReference type="PRINTS" id="PR00092">
    <property type="entry name" value="TYROSINASE"/>
</dbReference>
<sequence>MVYTRQNQSALTAAQKRRFVSAVLALKRKGQYDDFVRMHVEFYVGDGSGGHPVAHMAPTFMPWHRRFLLEFERALQRIDPGVSVPYWDWTVDRSPHSSLWGEGFLGGNGRRSDRRVMTGPFAYGGGHWTIKVGVTEGEFLTREFGRPRDPIELPTKDELAWAMRDSLYDSTPWNSTSSRGFRNKVEGWTSGVGNGRFRNHNRVHRWIGGHMLGAASVNDPVFWLHHSFIDLLWSRWQRQHPQSAAFLPATKAAGTERVVAGDEPMPPWDVKPSSLIKHGNLYRYA</sequence>
<dbReference type="RefSeq" id="WP_127827765.1">
    <property type="nucleotide sequence ID" value="NZ_RZYA01000003.1"/>
</dbReference>
<dbReference type="InterPro" id="IPR050316">
    <property type="entry name" value="Tyrosinase/Hemocyanin"/>
</dbReference>
<evidence type="ECO:0000313" key="9">
    <source>
        <dbReference type="Proteomes" id="UP000283128"/>
    </source>
</evidence>
<feature type="domain" description="Tyrosinase copper-binding" evidence="7">
    <location>
        <begin position="219"/>
        <end position="230"/>
    </location>
</feature>
<dbReference type="Proteomes" id="UP000283128">
    <property type="component" value="Unassembled WGS sequence"/>
</dbReference>
<accession>A0A437PZ43</accession>